<keyword evidence="4" id="KW-0238">DNA-binding</keyword>
<keyword evidence="2 4" id="KW-0863">Zinc-finger</keyword>
<name>A0A6J3HI69_SAPAP</name>
<dbReference type="InterPro" id="IPR019787">
    <property type="entry name" value="Znf_PHD-finger"/>
</dbReference>
<evidence type="ECO:0000256" key="1">
    <source>
        <dbReference type="ARBA" id="ARBA00022723"/>
    </source>
</evidence>
<evidence type="ECO:0000259" key="5">
    <source>
        <dbReference type="Pfam" id="PF00628"/>
    </source>
</evidence>
<dbReference type="Gene3D" id="2.30.30.1150">
    <property type="match status" value="1"/>
</dbReference>
<dbReference type="CDD" id="cd15616">
    <property type="entry name" value="PHD_UHRF1"/>
    <property type="match status" value="1"/>
</dbReference>
<feature type="domain" description="PHD-type" evidence="5">
    <location>
        <begin position="100"/>
        <end position="140"/>
    </location>
</feature>
<dbReference type="SUPFAM" id="SSF57903">
    <property type="entry name" value="FYVE/PHD zinc finger"/>
    <property type="match status" value="1"/>
</dbReference>
<dbReference type="PANTHER" id="PTHR14140">
    <property type="entry name" value="E3 UBIQUITIN-PROTEIN LIGASE UHRF-RELATED"/>
    <property type="match status" value="1"/>
</dbReference>
<reference evidence="7" key="1">
    <citation type="submission" date="2025-08" db="UniProtKB">
        <authorList>
            <consortium name="RefSeq"/>
        </authorList>
    </citation>
    <scope>IDENTIFICATION</scope>
    <source>
        <tissue evidence="7">Blood</tissue>
    </source>
</reference>
<proteinExistence type="predicted"/>
<evidence type="ECO:0000256" key="3">
    <source>
        <dbReference type="ARBA" id="ARBA00022833"/>
    </source>
</evidence>
<keyword evidence="6" id="KW-1185">Reference proteome</keyword>
<evidence type="ECO:0000256" key="2">
    <source>
        <dbReference type="ARBA" id="ARBA00022771"/>
    </source>
</evidence>
<keyword evidence="4" id="KW-0808">Transferase</keyword>
<comment type="function">
    <text evidence="4">Multi domain E3 ubiquitin ligase that also plays a role in DNA methylation and histone modifications.</text>
</comment>
<comment type="subcellular location">
    <subcellularLocation>
        <location evidence="4">Nucleus</location>
    </subcellularLocation>
</comment>
<dbReference type="InterPro" id="IPR045134">
    <property type="entry name" value="UHRF1/2-like"/>
</dbReference>
<dbReference type="GO" id="GO:0005634">
    <property type="term" value="C:nucleus"/>
    <property type="evidence" value="ECO:0007669"/>
    <property type="project" value="UniProtKB-SubCell"/>
</dbReference>
<dbReference type="PANTHER" id="PTHR14140:SF2">
    <property type="entry name" value="E3 UBIQUITIN-PROTEIN LIGASE UHRF1"/>
    <property type="match status" value="1"/>
</dbReference>
<comment type="pathway">
    <text evidence="4">Protein modification; protein ubiquitination.</text>
</comment>
<dbReference type="GO" id="GO:0061630">
    <property type="term" value="F:ubiquitin protein ligase activity"/>
    <property type="evidence" value="ECO:0007669"/>
    <property type="project" value="UniProtKB-UniRule"/>
</dbReference>
<dbReference type="GO" id="GO:0044027">
    <property type="term" value="P:negative regulation of gene expression via chromosomal CpG island methylation"/>
    <property type="evidence" value="ECO:0007669"/>
    <property type="project" value="TreeGrafter"/>
</dbReference>
<accession>A0A6J3HI69</accession>
<dbReference type="InterPro" id="IPR011011">
    <property type="entry name" value="Znf_FYVE_PHD"/>
</dbReference>
<dbReference type="GO" id="GO:0003677">
    <property type="term" value="F:DNA binding"/>
    <property type="evidence" value="ECO:0007669"/>
    <property type="project" value="UniProtKB-KW"/>
</dbReference>
<sequence length="140" mass="15777">MPQAPGSLPCNVLRTLVFKRPKGRCRGLGRVRQPECSSALVPCRDDSLNDCRIIFVDEVFKIERPGEGSPMVDNPMRRKSGPSCKYCKDDVNRLCRVCACHLCGGRQDPDKQLMCDECDMAFHIYCLQPPLSSVPSEDEW</sequence>
<comment type="domain">
    <text evidence="4">The YDG domain mediates the interaction with histone H3.</text>
</comment>
<keyword evidence="4" id="KW-0539">Nucleus</keyword>
<dbReference type="GO" id="GO:0042393">
    <property type="term" value="F:histone binding"/>
    <property type="evidence" value="ECO:0007669"/>
    <property type="project" value="UniProtKB-UniRule"/>
</dbReference>
<keyword evidence="1 4" id="KW-0479">Metal-binding</keyword>
<dbReference type="Pfam" id="PF00628">
    <property type="entry name" value="PHD"/>
    <property type="match status" value="1"/>
</dbReference>
<evidence type="ECO:0000313" key="7">
    <source>
        <dbReference type="RefSeq" id="XP_032129409.1"/>
    </source>
</evidence>
<evidence type="ECO:0000256" key="4">
    <source>
        <dbReference type="RuleBase" id="RU369101"/>
    </source>
</evidence>
<protein>
    <recommendedName>
        <fullName evidence="4">RING-type E3 ubiquitin transferase</fullName>
        <ecNumber evidence="4">2.3.2.27</ecNumber>
    </recommendedName>
</protein>
<dbReference type="AlphaFoldDB" id="A0A6J3HI69"/>
<organism evidence="6 7">
    <name type="scientific">Sapajus apella</name>
    <name type="common">Brown-capped capuchin</name>
    <name type="synonym">Cebus apella</name>
    <dbReference type="NCBI Taxonomy" id="9515"/>
    <lineage>
        <taxon>Eukaryota</taxon>
        <taxon>Metazoa</taxon>
        <taxon>Chordata</taxon>
        <taxon>Craniata</taxon>
        <taxon>Vertebrata</taxon>
        <taxon>Euteleostomi</taxon>
        <taxon>Mammalia</taxon>
        <taxon>Eutheria</taxon>
        <taxon>Euarchontoglires</taxon>
        <taxon>Primates</taxon>
        <taxon>Haplorrhini</taxon>
        <taxon>Platyrrhini</taxon>
        <taxon>Cebidae</taxon>
        <taxon>Cebinae</taxon>
        <taxon>Sapajus</taxon>
    </lineage>
</organism>
<comment type="catalytic activity">
    <reaction evidence="4">
        <text>S-ubiquitinyl-[E2 ubiquitin-conjugating enzyme]-L-cysteine + [acceptor protein]-L-lysine = [E2 ubiquitin-conjugating enzyme]-L-cysteine + N(6)-ubiquitinyl-[acceptor protein]-L-lysine.</text>
        <dbReference type="EC" id="2.3.2.27"/>
    </reaction>
</comment>
<keyword evidence="4" id="KW-0833">Ubl conjugation pathway</keyword>
<evidence type="ECO:0000313" key="6">
    <source>
        <dbReference type="Proteomes" id="UP000504640"/>
    </source>
</evidence>
<gene>
    <name evidence="7" type="primary">LOC116547640</name>
</gene>
<dbReference type="RefSeq" id="XP_032129409.1">
    <property type="nucleotide sequence ID" value="XM_032273518.1"/>
</dbReference>
<dbReference type="GeneID" id="116547640"/>
<keyword evidence="3 4" id="KW-0862">Zinc</keyword>
<dbReference type="Proteomes" id="UP000504640">
    <property type="component" value="Unplaced"/>
</dbReference>
<dbReference type="GO" id="GO:0008270">
    <property type="term" value="F:zinc ion binding"/>
    <property type="evidence" value="ECO:0007669"/>
    <property type="project" value="UniProtKB-KW"/>
</dbReference>
<dbReference type="EC" id="2.3.2.27" evidence="4"/>
<dbReference type="GO" id="GO:0016567">
    <property type="term" value="P:protein ubiquitination"/>
    <property type="evidence" value="ECO:0007669"/>
    <property type="project" value="UniProtKB-UniRule"/>
</dbReference>